<reference evidence="1 2" key="1">
    <citation type="submission" date="2020-08" db="EMBL/GenBank/DDBJ databases">
        <title>Sequencing the genomes of 1000 actinobacteria strains.</title>
        <authorList>
            <person name="Klenk H.-P."/>
        </authorList>
    </citation>
    <scope>NUCLEOTIDE SEQUENCE [LARGE SCALE GENOMIC DNA]</scope>
    <source>
        <strain evidence="1 2">DSM 44551</strain>
    </source>
</reference>
<comment type="caution">
    <text evidence="1">The sequence shown here is derived from an EMBL/GenBank/DDBJ whole genome shotgun (WGS) entry which is preliminary data.</text>
</comment>
<accession>A0A7W8QIX7</accession>
<proteinExistence type="predicted"/>
<protein>
    <submittedName>
        <fullName evidence="1">Uncharacterized protein</fullName>
    </submittedName>
</protein>
<keyword evidence="2" id="KW-1185">Reference proteome</keyword>
<dbReference type="Proteomes" id="UP000572635">
    <property type="component" value="Unassembled WGS sequence"/>
</dbReference>
<dbReference type="RefSeq" id="WP_184390066.1">
    <property type="nucleotide sequence ID" value="NZ_BAAAJD010000106.1"/>
</dbReference>
<dbReference type="EMBL" id="JACHDB010000001">
    <property type="protein sequence ID" value="MBB5431089.1"/>
    <property type="molecule type" value="Genomic_DNA"/>
</dbReference>
<gene>
    <name evidence="1" type="ORF">HDA36_001173</name>
</gene>
<name>A0A7W8QIX7_9ACTN</name>
<evidence type="ECO:0000313" key="2">
    <source>
        <dbReference type="Proteomes" id="UP000572635"/>
    </source>
</evidence>
<evidence type="ECO:0000313" key="1">
    <source>
        <dbReference type="EMBL" id="MBB5431089.1"/>
    </source>
</evidence>
<organism evidence="1 2">
    <name type="scientific">Nocardiopsis composta</name>
    <dbReference type="NCBI Taxonomy" id="157465"/>
    <lineage>
        <taxon>Bacteria</taxon>
        <taxon>Bacillati</taxon>
        <taxon>Actinomycetota</taxon>
        <taxon>Actinomycetes</taxon>
        <taxon>Streptosporangiales</taxon>
        <taxon>Nocardiopsidaceae</taxon>
        <taxon>Nocardiopsis</taxon>
    </lineage>
</organism>
<dbReference type="AlphaFoldDB" id="A0A7W8QIX7"/>
<sequence length="89" mass="9514">MTERFRQVAPEDVLPDGVEGADFGGVRVRKGTVKAAIDNIRALDGLEPGGAEHRAAVAGLREAMPALRALGLFEVFRFRDPAVAELLEG</sequence>